<keyword evidence="4" id="KW-0808">Transferase</keyword>
<keyword evidence="6" id="KW-0819">tRNA processing</keyword>
<proteinExistence type="predicted"/>
<evidence type="ECO:0000256" key="9">
    <source>
        <dbReference type="ARBA" id="ARBA00023268"/>
    </source>
</evidence>
<dbReference type="Pfam" id="PF01266">
    <property type="entry name" value="DAO"/>
    <property type="match status" value="2"/>
</dbReference>
<organism evidence="11 12">
    <name type="scientific">Hydrogenophaga bisanensis</name>
    <dbReference type="NCBI Taxonomy" id="439611"/>
    <lineage>
        <taxon>Bacteria</taxon>
        <taxon>Pseudomonadati</taxon>
        <taxon>Pseudomonadota</taxon>
        <taxon>Betaproteobacteria</taxon>
        <taxon>Burkholderiales</taxon>
        <taxon>Comamonadaceae</taxon>
        <taxon>Hydrogenophaga</taxon>
    </lineage>
</organism>
<keyword evidence="9" id="KW-0511">Multifunctional enzyme</keyword>
<dbReference type="Proteomes" id="UP001596495">
    <property type="component" value="Unassembled WGS sequence"/>
</dbReference>
<evidence type="ECO:0000313" key="12">
    <source>
        <dbReference type="Proteomes" id="UP001596495"/>
    </source>
</evidence>
<reference evidence="12" key="1">
    <citation type="journal article" date="2019" name="Int. J. Syst. Evol. Microbiol.">
        <title>The Global Catalogue of Microorganisms (GCM) 10K type strain sequencing project: providing services to taxonomists for standard genome sequencing and annotation.</title>
        <authorList>
            <consortium name="The Broad Institute Genomics Platform"/>
            <consortium name="The Broad Institute Genome Sequencing Center for Infectious Disease"/>
            <person name="Wu L."/>
            <person name="Ma J."/>
        </authorList>
    </citation>
    <scope>NUCLEOTIDE SEQUENCE [LARGE SCALE GENOMIC DNA]</scope>
    <source>
        <strain evidence="12">CCUG 54518</strain>
    </source>
</reference>
<evidence type="ECO:0000256" key="7">
    <source>
        <dbReference type="ARBA" id="ARBA00022827"/>
    </source>
</evidence>
<dbReference type="RefSeq" id="WP_382252989.1">
    <property type="nucleotide sequence ID" value="NZ_JBHTBX010000001.1"/>
</dbReference>
<name>A0ABW2R3Q1_9BURK</name>
<protein>
    <submittedName>
        <fullName evidence="11">FAD-dependent oxidoreductase</fullName>
    </submittedName>
</protein>
<keyword evidence="3" id="KW-0285">Flavoprotein</keyword>
<evidence type="ECO:0000256" key="2">
    <source>
        <dbReference type="ARBA" id="ARBA00022603"/>
    </source>
</evidence>
<keyword evidence="5" id="KW-0949">S-adenosyl-L-methionine</keyword>
<evidence type="ECO:0000313" key="11">
    <source>
        <dbReference type="EMBL" id="MFC7432938.1"/>
    </source>
</evidence>
<evidence type="ECO:0000256" key="6">
    <source>
        <dbReference type="ARBA" id="ARBA00022694"/>
    </source>
</evidence>
<keyword evidence="8" id="KW-0560">Oxidoreductase</keyword>
<dbReference type="Gene3D" id="3.50.50.60">
    <property type="entry name" value="FAD/NAD(P)-binding domain"/>
    <property type="match status" value="2"/>
</dbReference>
<comment type="caution">
    <text evidence="11">The sequence shown here is derived from an EMBL/GenBank/DDBJ whole genome shotgun (WGS) entry which is preliminary data.</text>
</comment>
<keyword evidence="7" id="KW-0274">FAD</keyword>
<keyword evidence="12" id="KW-1185">Reference proteome</keyword>
<sequence>MSSPRHAIVIGAGLAGAAVARALTSAGWQVQLLDAQSGPARRASALPVGMLSPHVTRSPTPMSRLSAIGVADTRAYLRERIAEGAGWQDTEVDNLGHDPGRWPAAMVRPSALVHAWLEEARQTGRLVCHWSTQADRIVGAGNGSRDAGWLVLGADGQTIAAAPVVVVAGAWGSSALLRASFGFDQDELPLRPVKGQLSYGPWAGTPLSPRPCRNNGVFIPCYEDQAMPDGLGGRMWAMGSTYERGVDDRVVSLQAHEKNLASLHQLHSQAAGHMAQQMQAGELQGWADVRCASLDRLPLLGALPDPQALRAFKASGASSRVTRLALEQCPRLDGIHVLAALGSRGITLAHSCGRWLQQRLDKHPIELPEDLRRAMDPARFAWRQLRKQTVRSPEPAGH</sequence>
<gene>
    <name evidence="11" type="ORF">ACFQNJ_00230</name>
</gene>
<evidence type="ECO:0000256" key="5">
    <source>
        <dbReference type="ARBA" id="ARBA00022691"/>
    </source>
</evidence>
<evidence type="ECO:0000256" key="8">
    <source>
        <dbReference type="ARBA" id="ARBA00023002"/>
    </source>
</evidence>
<keyword evidence="1" id="KW-0963">Cytoplasm</keyword>
<evidence type="ECO:0000256" key="4">
    <source>
        <dbReference type="ARBA" id="ARBA00022679"/>
    </source>
</evidence>
<evidence type="ECO:0000256" key="3">
    <source>
        <dbReference type="ARBA" id="ARBA00022630"/>
    </source>
</evidence>
<dbReference type="PANTHER" id="PTHR13847:SF283">
    <property type="entry name" value="TRNA 5-METHYLAMINOMETHYL-2-THIOURIDINE BIOSYNTHESIS BIFUNCTIONAL PROTEIN MNMC"/>
    <property type="match status" value="1"/>
</dbReference>
<dbReference type="SUPFAM" id="SSF51905">
    <property type="entry name" value="FAD/NAD(P)-binding domain"/>
    <property type="match status" value="1"/>
</dbReference>
<accession>A0ABW2R3Q1</accession>
<evidence type="ECO:0000256" key="1">
    <source>
        <dbReference type="ARBA" id="ARBA00022490"/>
    </source>
</evidence>
<feature type="domain" description="FAD dependent oxidoreductase" evidence="10">
    <location>
        <begin position="105"/>
        <end position="358"/>
    </location>
</feature>
<keyword evidence="2" id="KW-0489">Methyltransferase</keyword>
<dbReference type="InterPro" id="IPR036188">
    <property type="entry name" value="FAD/NAD-bd_sf"/>
</dbReference>
<dbReference type="InterPro" id="IPR006076">
    <property type="entry name" value="FAD-dep_OxRdtase"/>
</dbReference>
<dbReference type="PANTHER" id="PTHR13847">
    <property type="entry name" value="SARCOSINE DEHYDROGENASE-RELATED"/>
    <property type="match status" value="1"/>
</dbReference>
<dbReference type="EMBL" id="JBHTBX010000001">
    <property type="protein sequence ID" value="MFC7432938.1"/>
    <property type="molecule type" value="Genomic_DNA"/>
</dbReference>
<evidence type="ECO:0000259" key="10">
    <source>
        <dbReference type="Pfam" id="PF01266"/>
    </source>
</evidence>
<feature type="domain" description="FAD dependent oxidoreductase" evidence="10">
    <location>
        <begin position="7"/>
        <end position="92"/>
    </location>
</feature>